<dbReference type="GeneID" id="14013816"/>
<reference evidence="1 2" key="1">
    <citation type="journal article" date="2012" name="Proc. Natl. Acad. Sci. U.S.A.">
        <title>A novel lineage of myoviruses infecting cyanobacteria is widespread in the oceans.</title>
        <authorList>
            <person name="Sabehi G."/>
            <person name="Shaulov L."/>
            <person name="Silver D.H."/>
            <person name="Yanai I."/>
            <person name="Harel A."/>
            <person name="Lindell D."/>
        </authorList>
    </citation>
    <scope>NUCLEOTIDE SEQUENCE [LARGE SCALE GENOMIC DNA]</scope>
</reference>
<dbReference type="RefSeq" id="YP_007006095.1">
    <property type="nucleotide sequence ID" value="NC_019516.2"/>
</dbReference>
<organism evidence="1 2">
    <name type="scientific">Cyanophage S-TIM5</name>
    <dbReference type="NCBI Taxonomy" id="1137745"/>
    <lineage>
        <taxon>Viruses</taxon>
        <taxon>Duplodnaviria</taxon>
        <taxon>Heunggongvirae</taxon>
        <taxon>Uroviricota</taxon>
        <taxon>Caudoviricetes</taxon>
        <taxon>Aurunvirus</taxon>
        <taxon>Aurunvirus STIM5</taxon>
    </lineage>
</organism>
<proteinExistence type="predicted"/>
<protein>
    <submittedName>
        <fullName evidence="1">Virion structural protein and packaging</fullName>
    </submittedName>
</protein>
<accession>H6WFV7</accession>
<keyword evidence="2" id="KW-1185">Reference proteome</keyword>
<name>H6WFV7_9CAUD</name>
<dbReference type="Proteomes" id="UP000007178">
    <property type="component" value="Segment"/>
</dbReference>
<dbReference type="EMBL" id="JQ245707">
    <property type="protein sequence ID" value="AEZ65682.1"/>
    <property type="molecule type" value="Genomic_DNA"/>
</dbReference>
<dbReference type="KEGG" id="vg:14013816"/>
<evidence type="ECO:0000313" key="1">
    <source>
        <dbReference type="EMBL" id="AEZ65682.1"/>
    </source>
</evidence>
<evidence type="ECO:0000313" key="2">
    <source>
        <dbReference type="Proteomes" id="UP000007178"/>
    </source>
</evidence>
<sequence>MANTFRAFTKSSVGTSVATAYQVELGGASTKTAIVIGIALSNIHSSPINVDVQIDRPAVGTTAAPSDDVYLAKNIPIPSGSTLEIMAGQKLILEYNASATAGDKIVVTSDTASSLDVIVNALEITS</sequence>